<dbReference type="SUPFAM" id="SSF53756">
    <property type="entry name" value="UDP-Glycosyltransferase/glycogen phosphorylase"/>
    <property type="match status" value="1"/>
</dbReference>
<dbReference type="Pfam" id="PF13692">
    <property type="entry name" value="Glyco_trans_1_4"/>
    <property type="match status" value="1"/>
</dbReference>
<dbReference type="EMBL" id="CP000108">
    <property type="protein sequence ID" value="ABB28728.1"/>
    <property type="molecule type" value="Genomic_DNA"/>
</dbReference>
<dbReference type="OrthoDB" id="9790710at2"/>
<dbReference type="KEGG" id="cch:Cag_1472"/>
<dbReference type="GO" id="GO:0016740">
    <property type="term" value="F:transferase activity"/>
    <property type="evidence" value="ECO:0007669"/>
    <property type="project" value="UniProtKB-KW"/>
</dbReference>
<gene>
    <name evidence="1" type="ordered locus">Cag_1472</name>
</gene>
<keyword evidence="1" id="KW-0808">Transferase</keyword>
<dbReference type="PANTHER" id="PTHR12526:SF630">
    <property type="entry name" value="GLYCOSYLTRANSFERASE"/>
    <property type="match status" value="1"/>
</dbReference>
<protein>
    <submittedName>
        <fullName evidence="1">Glycosyl transferase</fullName>
    </submittedName>
</protein>
<dbReference type="STRING" id="340177.Cag_1472"/>
<dbReference type="AlphaFoldDB" id="Q3AQJ7"/>
<dbReference type="CDD" id="cd03811">
    <property type="entry name" value="GT4_GT28_WabH-like"/>
    <property type="match status" value="1"/>
</dbReference>
<name>Q3AQJ7_CHLCH</name>
<dbReference type="Gene3D" id="3.40.50.2000">
    <property type="entry name" value="Glycogen Phosphorylase B"/>
    <property type="match status" value="2"/>
</dbReference>
<reference evidence="1" key="1">
    <citation type="submission" date="2005-08" db="EMBL/GenBank/DDBJ databases">
        <title>Complete sequence of Chlorobium chlorochromatii CaD3.</title>
        <authorList>
            <person name="Copeland A."/>
            <person name="Lucas S."/>
            <person name="Lapidus A."/>
            <person name="Barry K."/>
            <person name="Detter J.C."/>
            <person name="Glavina T."/>
            <person name="Hammon N."/>
            <person name="Israni S."/>
            <person name="Pitluck S."/>
            <person name="Bryant D."/>
            <person name="Schmutz J."/>
            <person name="Larimer F."/>
            <person name="Land M."/>
            <person name="Kyrpides N."/>
            <person name="Ivanova N."/>
            <person name="Richardson P."/>
        </authorList>
    </citation>
    <scope>NUCLEOTIDE SEQUENCE [LARGE SCALE GENOMIC DNA]</scope>
    <source>
        <strain evidence="1">CaD3</strain>
    </source>
</reference>
<evidence type="ECO:0000313" key="1">
    <source>
        <dbReference type="EMBL" id="ABB28728.1"/>
    </source>
</evidence>
<dbReference type="CAZy" id="GT4">
    <property type="family name" value="Glycosyltransferase Family 4"/>
</dbReference>
<proteinExistence type="predicted"/>
<accession>Q3AQJ7</accession>
<dbReference type="HOGENOM" id="CLU_009583_0_4_10"/>
<sequence>MNILFMNSARTWGGTEKWTHMAAESLAHEHKVALVYRKNVVGDRFTTSKFQLPCLSHVDVYTLYQLTRIIRQEKIEVIIPTKRKDYLLAGIASRICGISNILRLGIVRPLKLPIIHKLMYHSLVDAVIVNAQQIKTTLLQSPFMVADKIYVIRNGLDTTQLNKKSQPIAPKIFDFQISTVGILTKRKGHDFLLRGFAQFINQEPNANAGIVIIGDGVLKNELQELVEKLHLTQHVHFTGFVENPYPLMAASDVIAMLSTNEGISNALLEGMYLENVPISTFVGGTTEFIQDGKNGFLIDYGNENKLATTLLTIYNNNILKENISLAAKSTILTQFSLTRMTQTLTQLCKTTIKNKAAQHAAYN</sequence>
<dbReference type="eggNOG" id="COG0438">
    <property type="taxonomic scope" value="Bacteria"/>
</dbReference>
<organism evidence="1">
    <name type="scientific">Chlorobium chlorochromatii (strain CaD3)</name>
    <dbReference type="NCBI Taxonomy" id="340177"/>
    <lineage>
        <taxon>Bacteria</taxon>
        <taxon>Pseudomonadati</taxon>
        <taxon>Chlorobiota</taxon>
        <taxon>Chlorobiia</taxon>
        <taxon>Chlorobiales</taxon>
        <taxon>Chlorobiaceae</taxon>
        <taxon>Chlorobium/Pelodictyon group</taxon>
        <taxon>Chlorobium</taxon>
    </lineage>
</organism>
<dbReference type="PANTHER" id="PTHR12526">
    <property type="entry name" value="GLYCOSYLTRANSFERASE"/>
    <property type="match status" value="1"/>
</dbReference>